<protein>
    <submittedName>
        <fullName evidence="1">Eukaryotic translation initiation factor 3 subunit K-like</fullName>
    </submittedName>
</protein>
<name>A0A5N5F8I6_9ROSA</name>
<sequence>MSILSDRIGVKYLGGNFPASFARGIGQSDVSGHRVVRWRLVLQQQVTSQWSSYSTRILRTLTSFPISTTTSTSMFLHKSILGFNVNLYLLCLYQECKSVKPLNLRFGKRSLRDEIGIARKLTTRLINTMQNALLKIMRVHHNRDGPINGINTDFRITFKFQPPSKGNPEPTQLEDLLRALDLQLPEYK</sequence>
<dbReference type="AlphaFoldDB" id="A0A5N5F8I6"/>
<reference evidence="2" key="2">
    <citation type="submission" date="2019-10" db="EMBL/GenBank/DDBJ databases">
        <title>A de novo genome assembly of a pear dwarfing rootstock.</title>
        <authorList>
            <person name="Wang F."/>
            <person name="Wang J."/>
            <person name="Li S."/>
            <person name="Zhang Y."/>
            <person name="Fang M."/>
            <person name="Ma L."/>
            <person name="Zhao Y."/>
            <person name="Jiang S."/>
        </authorList>
    </citation>
    <scope>NUCLEOTIDE SEQUENCE [LARGE SCALE GENOMIC DNA]</scope>
</reference>
<gene>
    <name evidence="1" type="ORF">D8674_009538</name>
</gene>
<dbReference type="Proteomes" id="UP000327157">
    <property type="component" value="Chromosome 13"/>
</dbReference>
<evidence type="ECO:0000313" key="2">
    <source>
        <dbReference type="Proteomes" id="UP000327157"/>
    </source>
</evidence>
<dbReference type="EMBL" id="SMOL01000753">
    <property type="protein sequence ID" value="KAB2599267.1"/>
    <property type="molecule type" value="Genomic_DNA"/>
</dbReference>
<comment type="caution">
    <text evidence="1">The sequence shown here is derived from an EMBL/GenBank/DDBJ whole genome shotgun (WGS) entry which is preliminary data.</text>
</comment>
<keyword evidence="1" id="KW-0648">Protein biosynthesis</keyword>
<organism evidence="1 2">
    <name type="scientific">Pyrus ussuriensis x Pyrus communis</name>
    <dbReference type="NCBI Taxonomy" id="2448454"/>
    <lineage>
        <taxon>Eukaryota</taxon>
        <taxon>Viridiplantae</taxon>
        <taxon>Streptophyta</taxon>
        <taxon>Embryophyta</taxon>
        <taxon>Tracheophyta</taxon>
        <taxon>Spermatophyta</taxon>
        <taxon>Magnoliopsida</taxon>
        <taxon>eudicotyledons</taxon>
        <taxon>Gunneridae</taxon>
        <taxon>Pentapetalae</taxon>
        <taxon>rosids</taxon>
        <taxon>fabids</taxon>
        <taxon>Rosales</taxon>
        <taxon>Rosaceae</taxon>
        <taxon>Amygdaloideae</taxon>
        <taxon>Maleae</taxon>
        <taxon>Pyrus</taxon>
    </lineage>
</organism>
<proteinExistence type="predicted"/>
<accession>A0A5N5F8I6</accession>
<keyword evidence="2" id="KW-1185">Reference proteome</keyword>
<evidence type="ECO:0000313" key="1">
    <source>
        <dbReference type="EMBL" id="KAB2599267.1"/>
    </source>
</evidence>
<dbReference type="GO" id="GO:0003743">
    <property type="term" value="F:translation initiation factor activity"/>
    <property type="evidence" value="ECO:0007669"/>
    <property type="project" value="UniProtKB-KW"/>
</dbReference>
<reference evidence="1 2" key="3">
    <citation type="submission" date="2019-11" db="EMBL/GenBank/DDBJ databases">
        <title>A de novo genome assembly of a pear dwarfing rootstock.</title>
        <authorList>
            <person name="Wang F."/>
            <person name="Wang J."/>
            <person name="Li S."/>
            <person name="Zhang Y."/>
            <person name="Fang M."/>
            <person name="Ma L."/>
            <person name="Zhao Y."/>
            <person name="Jiang S."/>
        </authorList>
    </citation>
    <scope>NUCLEOTIDE SEQUENCE [LARGE SCALE GENOMIC DNA]</scope>
    <source>
        <strain evidence="1">S2</strain>
        <tissue evidence="1">Leaf</tissue>
    </source>
</reference>
<reference evidence="1 2" key="1">
    <citation type="submission" date="2019-09" db="EMBL/GenBank/DDBJ databases">
        <authorList>
            <person name="Ou C."/>
        </authorList>
    </citation>
    <scope>NUCLEOTIDE SEQUENCE [LARGE SCALE GENOMIC DNA]</scope>
    <source>
        <strain evidence="1">S2</strain>
        <tissue evidence="1">Leaf</tissue>
    </source>
</reference>
<keyword evidence="1" id="KW-0396">Initiation factor</keyword>